<dbReference type="OrthoDB" id="2360475at2"/>
<keyword evidence="4 8" id="KW-0812">Transmembrane</keyword>
<name>A0A6I0EZK1_9FIRM</name>
<comment type="caution">
    <text evidence="11">The sequence shown here is derived from an EMBL/GenBank/DDBJ whole genome shotgun (WGS) entry which is preliminary data.</text>
</comment>
<dbReference type="PANTHER" id="PTHR32309">
    <property type="entry name" value="TYROSINE-PROTEIN KINASE"/>
    <property type="match status" value="1"/>
</dbReference>
<evidence type="ECO:0000259" key="9">
    <source>
        <dbReference type="Pfam" id="PF02706"/>
    </source>
</evidence>
<dbReference type="RefSeq" id="WP_151861181.1">
    <property type="nucleotide sequence ID" value="NZ_WBZC01000026.1"/>
</dbReference>
<evidence type="ECO:0000256" key="7">
    <source>
        <dbReference type="SAM" id="Coils"/>
    </source>
</evidence>
<evidence type="ECO:0000313" key="11">
    <source>
        <dbReference type="EMBL" id="KAB3534747.1"/>
    </source>
</evidence>
<evidence type="ECO:0008006" key="13">
    <source>
        <dbReference type="Google" id="ProtNLM"/>
    </source>
</evidence>
<organism evidence="11 12">
    <name type="scientific">Alkaliphilus pronyensis</name>
    <dbReference type="NCBI Taxonomy" id="1482732"/>
    <lineage>
        <taxon>Bacteria</taxon>
        <taxon>Bacillati</taxon>
        <taxon>Bacillota</taxon>
        <taxon>Clostridia</taxon>
        <taxon>Peptostreptococcales</taxon>
        <taxon>Natronincolaceae</taxon>
        <taxon>Alkaliphilus</taxon>
    </lineage>
</organism>
<keyword evidence="7" id="KW-0175">Coiled coil</keyword>
<keyword evidence="12" id="KW-1185">Reference proteome</keyword>
<evidence type="ECO:0000256" key="2">
    <source>
        <dbReference type="ARBA" id="ARBA00006683"/>
    </source>
</evidence>
<keyword evidence="6 8" id="KW-0472">Membrane</keyword>
<feature type="transmembrane region" description="Helical" evidence="8">
    <location>
        <begin position="393"/>
        <end position="414"/>
    </location>
</feature>
<keyword evidence="5 8" id="KW-1133">Transmembrane helix</keyword>
<dbReference type="Pfam" id="PF02706">
    <property type="entry name" value="Wzz"/>
    <property type="match status" value="1"/>
</dbReference>
<gene>
    <name evidence="11" type="ORF">F8154_08470</name>
</gene>
<dbReference type="GO" id="GO:0005886">
    <property type="term" value="C:plasma membrane"/>
    <property type="evidence" value="ECO:0007669"/>
    <property type="project" value="UniProtKB-SubCell"/>
</dbReference>
<comment type="subcellular location">
    <subcellularLocation>
        <location evidence="1">Cell membrane</location>
        <topology evidence="1">Multi-pass membrane protein</topology>
    </subcellularLocation>
</comment>
<evidence type="ECO:0000256" key="5">
    <source>
        <dbReference type="ARBA" id="ARBA00022989"/>
    </source>
</evidence>
<feature type="transmembrane region" description="Helical" evidence="8">
    <location>
        <begin position="20"/>
        <end position="39"/>
    </location>
</feature>
<dbReference type="Pfam" id="PF13807">
    <property type="entry name" value="GNVR"/>
    <property type="match status" value="1"/>
</dbReference>
<accession>A0A6I0EZK1</accession>
<reference evidence="11 12" key="1">
    <citation type="submission" date="2019-10" db="EMBL/GenBank/DDBJ databases">
        <title>Alkaliphilus serpentinus sp. nov. and Alkaliphilus pronyensis sp. nov., two novel anaerobic alkaliphilic species isolated from the serpentinized-hosted hydrothermal field of the Prony Bay (New Caledonia).</title>
        <authorList>
            <person name="Postec A."/>
        </authorList>
    </citation>
    <scope>NUCLEOTIDE SEQUENCE [LARGE SCALE GENOMIC DNA]</scope>
    <source>
        <strain evidence="11 12">LacV</strain>
    </source>
</reference>
<feature type="domain" description="Polysaccharide chain length determinant N-terminal" evidence="9">
    <location>
        <begin position="2"/>
        <end position="103"/>
    </location>
</feature>
<evidence type="ECO:0000256" key="3">
    <source>
        <dbReference type="ARBA" id="ARBA00022475"/>
    </source>
</evidence>
<dbReference type="InterPro" id="IPR050445">
    <property type="entry name" value="Bact_polysacc_biosynth/exp"/>
</dbReference>
<dbReference type="PANTHER" id="PTHR32309:SF13">
    <property type="entry name" value="FERRIC ENTEROBACTIN TRANSPORT PROTEIN FEPE"/>
    <property type="match status" value="1"/>
</dbReference>
<dbReference type="InterPro" id="IPR032807">
    <property type="entry name" value="GNVR"/>
</dbReference>
<evidence type="ECO:0000256" key="8">
    <source>
        <dbReference type="SAM" id="Phobius"/>
    </source>
</evidence>
<feature type="coiled-coil region" evidence="7">
    <location>
        <begin position="289"/>
        <end position="337"/>
    </location>
</feature>
<evidence type="ECO:0000313" key="12">
    <source>
        <dbReference type="Proteomes" id="UP000432715"/>
    </source>
</evidence>
<evidence type="ECO:0000256" key="1">
    <source>
        <dbReference type="ARBA" id="ARBA00004651"/>
    </source>
</evidence>
<protein>
    <recommendedName>
        <fullName evidence="13">Polysaccharide chain length determinant N-terminal domain-containing protein</fullName>
    </recommendedName>
</protein>
<dbReference type="InterPro" id="IPR003856">
    <property type="entry name" value="LPS_length_determ_N"/>
</dbReference>
<evidence type="ECO:0000259" key="10">
    <source>
        <dbReference type="Pfam" id="PF13807"/>
    </source>
</evidence>
<dbReference type="Proteomes" id="UP000432715">
    <property type="component" value="Unassembled WGS sequence"/>
</dbReference>
<evidence type="ECO:0000256" key="4">
    <source>
        <dbReference type="ARBA" id="ARBA00022692"/>
    </source>
</evidence>
<dbReference type="GO" id="GO:0004713">
    <property type="term" value="F:protein tyrosine kinase activity"/>
    <property type="evidence" value="ECO:0007669"/>
    <property type="project" value="TreeGrafter"/>
</dbReference>
<sequence>MEEISLRELIETLIKRKNIIIGLTVIAVLAAGILSFFVLEPVYETRMVLMASNFSDRLQSTQQQGEGIDSILNNLSQYPNVTLETYRQQITAPRIMRETIADLGLEEQYDVESLAKAITLETIKDTNLITIKMQCNDSEQAAEIVNKVGEKFVNFVADKAKEQATSSSKYIEAQIITEKENLDKALLELKEFLAQPQGTSELSKELDAKLQQITNYKTLLVDSEIRKAVLINAIRATEEELRKTPEKLITSKTILEDNILTDLAKENNNLSTEQLTNIKMENEEINPVYINLQNNRSNLLIQLQEEEARIENTKLQITETQRKIDKLQIELAEKTHQERLINQKVNIAQNTYDAFARKHEELRVTESSQIGESNMIVISKAFPTTNPIAPRKALNVAIAGVLGLMMGTFIAFFIEYWKTSGEESKANV</sequence>
<feature type="domain" description="Tyrosine-protein kinase G-rich" evidence="10">
    <location>
        <begin position="334"/>
        <end position="413"/>
    </location>
</feature>
<evidence type="ECO:0000256" key="6">
    <source>
        <dbReference type="ARBA" id="ARBA00023136"/>
    </source>
</evidence>
<comment type="similarity">
    <text evidence="2">Belongs to the CpsC/CapA family.</text>
</comment>
<dbReference type="AlphaFoldDB" id="A0A6I0EZK1"/>
<dbReference type="EMBL" id="WBZC01000026">
    <property type="protein sequence ID" value="KAB3534747.1"/>
    <property type="molecule type" value="Genomic_DNA"/>
</dbReference>
<proteinExistence type="inferred from homology"/>
<keyword evidence="3" id="KW-1003">Cell membrane</keyword>